<name>A0A1G9SCX9_9EURY</name>
<evidence type="ECO:0000313" key="9">
    <source>
        <dbReference type="EMBL" id="SDM33252.1"/>
    </source>
</evidence>
<dbReference type="NCBIfam" id="TIGR00229">
    <property type="entry name" value="sensory_box"/>
    <property type="match status" value="1"/>
</dbReference>
<dbReference type="OrthoDB" id="3369at2157"/>
<protein>
    <recommendedName>
        <fullName evidence="2">histidine kinase</fullName>
        <ecNumber evidence="2">2.7.13.3</ecNumber>
    </recommendedName>
</protein>
<organism evidence="9 10">
    <name type="scientific">Haloarchaeobius iranensis</name>
    <dbReference type="NCBI Taxonomy" id="996166"/>
    <lineage>
        <taxon>Archaea</taxon>
        <taxon>Methanobacteriati</taxon>
        <taxon>Methanobacteriota</taxon>
        <taxon>Stenosarchaea group</taxon>
        <taxon>Halobacteria</taxon>
        <taxon>Halobacteriales</taxon>
        <taxon>Halorubellaceae</taxon>
        <taxon>Haloarchaeobius</taxon>
    </lineage>
</organism>
<feature type="domain" description="PAC" evidence="8">
    <location>
        <begin position="385"/>
        <end position="438"/>
    </location>
</feature>
<dbReference type="InterPro" id="IPR005467">
    <property type="entry name" value="His_kinase_dom"/>
</dbReference>
<keyword evidence="10" id="KW-1185">Reference proteome</keyword>
<dbReference type="SUPFAM" id="SSF55785">
    <property type="entry name" value="PYP-like sensor domain (PAS domain)"/>
    <property type="match status" value="2"/>
</dbReference>
<dbReference type="InterPro" id="IPR001610">
    <property type="entry name" value="PAC"/>
</dbReference>
<dbReference type="EMBL" id="FNIA01000001">
    <property type="protein sequence ID" value="SDM33252.1"/>
    <property type="molecule type" value="Genomic_DNA"/>
</dbReference>
<evidence type="ECO:0000256" key="2">
    <source>
        <dbReference type="ARBA" id="ARBA00012438"/>
    </source>
</evidence>
<evidence type="ECO:0000259" key="8">
    <source>
        <dbReference type="PROSITE" id="PS50113"/>
    </source>
</evidence>
<dbReference type="Gene3D" id="3.30.450.40">
    <property type="match status" value="1"/>
</dbReference>
<dbReference type="InterPro" id="IPR036890">
    <property type="entry name" value="HATPase_C_sf"/>
</dbReference>
<evidence type="ECO:0000256" key="1">
    <source>
        <dbReference type="ARBA" id="ARBA00000085"/>
    </source>
</evidence>
<dbReference type="Pfam" id="PF02518">
    <property type="entry name" value="HATPase_c"/>
    <property type="match status" value="1"/>
</dbReference>
<dbReference type="InterPro" id="IPR004358">
    <property type="entry name" value="Sig_transdc_His_kin-like_C"/>
</dbReference>
<gene>
    <name evidence="9" type="ORF">SAMN05192554_10199</name>
</gene>
<proteinExistence type="predicted"/>
<dbReference type="Pfam" id="PF13426">
    <property type="entry name" value="PAS_9"/>
    <property type="match status" value="1"/>
</dbReference>
<dbReference type="InterPro" id="IPR052162">
    <property type="entry name" value="Sensor_kinase/Photoreceptor"/>
</dbReference>
<dbReference type="Proteomes" id="UP000199370">
    <property type="component" value="Unassembled WGS sequence"/>
</dbReference>
<evidence type="ECO:0000256" key="5">
    <source>
        <dbReference type="ARBA" id="ARBA00022777"/>
    </source>
</evidence>
<dbReference type="InterPro" id="IPR003018">
    <property type="entry name" value="GAF"/>
</dbReference>
<dbReference type="SMART" id="SM00387">
    <property type="entry name" value="HATPase_c"/>
    <property type="match status" value="1"/>
</dbReference>
<dbReference type="PROSITE" id="PS50112">
    <property type="entry name" value="PAS"/>
    <property type="match status" value="1"/>
</dbReference>
<feature type="domain" description="PAS" evidence="7">
    <location>
        <begin position="311"/>
        <end position="384"/>
    </location>
</feature>
<evidence type="ECO:0000259" key="6">
    <source>
        <dbReference type="PROSITE" id="PS50109"/>
    </source>
</evidence>
<dbReference type="RefSeq" id="WP_089731068.1">
    <property type="nucleotide sequence ID" value="NZ_FNIA01000001.1"/>
</dbReference>
<dbReference type="PROSITE" id="PS50109">
    <property type="entry name" value="HIS_KIN"/>
    <property type="match status" value="1"/>
</dbReference>
<dbReference type="Gene3D" id="3.30.565.10">
    <property type="entry name" value="Histidine kinase-like ATPase, C-terminal domain"/>
    <property type="match status" value="1"/>
</dbReference>
<dbReference type="Pfam" id="PF01590">
    <property type="entry name" value="GAF"/>
    <property type="match status" value="1"/>
</dbReference>
<keyword evidence="3" id="KW-0597">Phosphoprotein</keyword>
<evidence type="ECO:0000259" key="7">
    <source>
        <dbReference type="PROSITE" id="PS50112"/>
    </source>
</evidence>
<dbReference type="SMART" id="SM00086">
    <property type="entry name" value="PAC"/>
    <property type="match status" value="1"/>
</dbReference>
<dbReference type="PROSITE" id="PS50113">
    <property type="entry name" value="PAC"/>
    <property type="match status" value="1"/>
</dbReference>
<dbReference type="InterPro" id="IPR000014">
    <property type="entry name" value="PAS"/>
</dbReference>
<dbReference type="InterPro" id="IPR000700">
    <property type="entry name" value="PAS-assoc_C"/>
</dbReference>
<dbReference type="SUPFAM" id="SSF55874">
    <property type="entry name" value="ATPase domain of HSP90 chaperone/DNA topoisomerase II/histidine kinase"/>
    <property type="match status" value="1"/>
</dbReference>
<sequence>MSGEGDASVRATEPPTGAALLAAADTGVVVFDADARVVWSNEAATRYLDVDAATVEGLSAAAFAERVATRLADGDAFIEAVTEGGIDGPDRALHIVEGPAERWLERRTHPIEDGEYAGGRVECYVDVSDQKHALDRLDRRERTLRAVHDVLLDRSRPLDDRLDELLGVAGRMLGAEHAAFARLGDGRVLVENVTSSLDAAVEPGHAIDTGETVAGVVAERDALVQADGATERWPGRRPVGVAGDVALDYYVGVPVAVEGEQYGVLSFAGTSPKEAGLDWELTLLDITVNSLGHEIGNSIREDRAEEQLQQARREFESLVQDVEDYAIFRLDVDGHVESWNRGAEAIKGYEREEIVGEHVRTFHTEADRETGYAEELLERARERGRALDTGWRVQADGSRIWVNAVITALRDDDGELQGFLKVTRDMTERREREQQLEHERERLEFVNRIIRHNLLNGMNVVEARANIVEGHVDDEVAPHLATIQDRVEDMTDLIETMRTFMKAIVEGEEHEPEPTPLGDVLAAEVSKANRAYDDATFEHDELPDVPVLADDLLPEVFENLLTNAVQHNDGPAARVQVETEVSDDEVVVSVLDDGPGIDESVMAHVFEKGQKGFESPGTGFGLYLVQEIVDSYGGHVEATNRAVGGAKFTVTLPRLGDGEQA</sequence>
<evidence type="ECO:0000256" key="3">
    <source>
        <dbReference type="ARBA" id="ARBA00022553"/>
    </source>
</evidence>
<dbReference type="CDD" id="cd00130">
    <property type="entry name" value="PAS"/>
    <property type="match status" value="1"/>
</dbReference>
<evidence type="ECO:0000256" key="4">
    <source>
        <dbReference type="ARBA" id="ARBA00022679"/>
    </source>
</evidence>
<dbReference type="PANTHER" id="PTHR43304">
    <property type="entry name" value="PHYTOCHROME-LIKE PROTEIN CPH1"/>
    <property type="match status" value="1"/>
</dbReference>
<dbReference type="Pfam" id="PF08448">
    <property type="entry name" value="PAS_4"/>
    <property type="match status" value="1"/>
</dbReference>
<dbReference type="GO" id="GO:0004673">
    <property type="term" value="F:protein histidine kinase activity"/>
    <property type="evidence" value="ECO:0007669"/>
    <property type="project" value="UniProtKB-EC"/>
</dbReference>
<comment type="catalytic activity">
    <reaction evidence="1">
        <text>ATP + protein L-histidine = ADP + protein N-phospho-L-histidine.</text>
        <dbReference type="EC" id="2.7.13.3"/>
    </reaction>
</comment>
<reference evidence="9 10" key="1">
    <citation type="submission" date="2016-10" db="EMBL/GenBank/DDBJ databases">
        <authorList>
            <person name="de Groot N.N."/>
        </authorList>
    </citation>
    <scope>NUCLEOTIDE SEQUENCE [LARGE SCALE GENOMIC DNA]</scope>
    <source>
        <strain evidence="10">EB21,IBRC-M 10013,KCTC 4048</strain>
    </source>
</reference>
<feature type="domain" description="Histidine kinase" evidence="6">
    <location>
        <begin position="449"/>
        <end position="656"/>
    </location>
</feature>
<dbReference type="InterPro" id="IPR029016">
    <property type="entry name" value="GAF-like_dom_sf"/>
</dbReference>
<dbReference type="SMART" id="SM00091">
    <property type="entry name" value="PAS"/>
    <property type="match status" value="2"/>
</dbReference>
<dbReference type="PANTHER" id="PTHR43304:SF1">
    <property type="entry name" value="PAC DOMAIN-CONTAINING PROTEIN"/>
    <property type="match status" value="1"/>
</dbReference>
<dbReference type="SUPFAM" id="SSF55781">
    <property type="entry name" value="GAF domain-like"/>
    <property type="match status" value="1"/>
</dbReference>
<evidence type="ECO:0000313" key="10">
    <source>
        <dbReference type="Proteomes" id="UP000199370"/>
    </source>
</evidence>
<dbReference type="InterPro" id="IPR035965">
    <property type="entry name" value="PAS-like_dom_sf"/>
</dbReference>
<dbReference type="InterPro" id="IPR013656">
    <property type="entry name" value="PAS_4"/>
</dbReference>
<dbReference type="EC" id="2.7.13.3" evidence="2"/>
<dbReference type="PRINTS" id="PR00344">
    <property type="entry name" value="BCTRLSENSOR"/>
</dbReference>
<dbReference type="InterPro" id="IPR003594">
    <property type="entry name" value="HATPase_dom"/>
</dbReference>
<keyword evidence="5" id="KW-0418">Kinase</keyword>
<dbReference type="STRING" id="996166.SAMN05192554_10199"/>
<accession>A0A1G9SCX9</accession>
<dbReference type="AlphaFoldDB" id="A0A1G9SCX9"/>
<keyword evidence="4" id="KW-0808">Transferase</keyword>
<dbReference type="Gene3D" id="3.30.450.20">
    <property type="entry name" value="PAS domain"/>
    <property type="match status" value="2"/>
</dbReference>